<dbReference type="EMBL" id="FNHB01000014">
    <property type="protein sequence ID" value="SDN18957.1"/>
    <property type="molecule type" value="Genomic_DNA"/>
</dbReference>
<keyword evidence="3" id="KW-1185">Reference proteome</keyword>
<dbReference type="InterPro" id="IPR014145">
    <property type="entry name" value="LigD_pol_dom"/>
</dbReference>
<dbReference type="Pfam" id="PF21686">
    <property type="entry name" value="LigD_Prim-Pol"/>
    <property type="match status" value="1"/>
</dbReference>
<accession>A0A1G9ZCY1</accession>
<name>A0A1G9ZCY1_9FIRM</name>
<dbReference type="STRING" id="146817.SAMN04488502_1148"/>
<protein>
    <submittedName>
        <fullName evidence="2">Bifunctional non-homologous end joining protein LigD</fullName>
    </submittedName>
</protein>
<dbReference type="Proteomes" id="UP000214880">
    <property type="component" value="Unassembled WGS sequence"/>
</dbReference>
<gene>
    <name evidence="2" type="ORF">SAMN04488502_1148</name>
</gene>
<proteinExistence type="predicted"/>
<dbReference type="CDD" id="cd04863">
    <property type="entry name" value="MtLigD_Pol_like"/>
    <property type="match status" value="1"/>
</dbReference>
<dbReference type="OrthoDB" id="9802472at2"/>
<evidence type="ECO:0000313" key="3">
    <source>
        <dbReference type="Proteomes" id="UP000214880"/>
    </source>
</evidence>
<reference evidence="2 3" key="1">
    <citation type="submission" date="2016-10" db="EMBL/GenBank/DDBJ databases">
        <authorList>
            <person name="de Groot N.N."/>
        </authorList>
    </citation>
    <scope>NUCLEOTIDE SEQUENCE [LARGE SCALE GENOMIC DNA]</scope>
    <source>
        <strain evidence="2 3">DSM 1736</strain>
    </source>
</reference>
<evidence type="ECO:0000313" key="2">
    <source>
        <dbReference type="EMBL" id="SDN18957.1"/>
    </source>
</evidence>
<dbReference type="Gene3D" id="3.90.920.10">
    <property type="entry name" value="DNA primase, PRIM domain"/>
    <property type="match status" value="1"/>
</dbReference>
<feature type="domain" description="DNA ligase D polymerase" evidence="1">
    <location>
        <begin position="30"/>
        <end position="289"/>
    </location>
</feature>
<dbReference type="RefSeq" id="WP_092074876.1">
    <property type="nucleotide sequence ID" value="NZ_FNHB01000014.1"/>
</dbReference>
<dbReference type="PANTHER" id="PTHR42705">
    <property type="entry name" value="BIFUNCTIONAL NON-HOMOLOGOUS END JOINING PROTEIN LIGD"/>
    <property type="match status" value="1"/>
</dbReference>
<dbReference type="NCBIfam" id="TIGR02778">
    <property type="entry name" value="ligD_pol"/>
    <property type="match status" value="1"/>
</dbReference>
<dbReference type="AlphaFoldDB" id="A0A1G9ZCY1"/>
<sequence>MPNKSIIEVGGKQLKLSNLDKIFYPSTAFTKGQVIDYYIRIAPVLLPHLKGRPLTLKRYPNGALQKFFYQKECPSSKPDWLQTAPIWSESNQKNTNFCLVEDLPSLIWSANLAALELHTSLSLAQTILQPTMVVFDLDPGPPAAILQCARVSLWLRQLLSAHSLQAFPKTSGSKGLQVYLPLNTPADYDQTKTFARKIALLLEQSYPEYVVSNMRKSLRTGKVFVDWSQNDDHKTTVCVYSLRARELPTVSTPVSWQEVEAALAKRDPDLLVFNAQQVLERVAADGDLFAPVLTVRQKLPKPETLAAIAKNVH</sequence>
<organism evidence="2 3">
    <name type="scientific">Dendrosporobacter quercicolus</name>
    <dbReference type="NCBI Taxonomy" id="146817"/>
    <lineage>
        <taxon>Bacteria</taxon>
        <taxon>Bacillati</taxon>
        <taxon>Bacillota</taxon>
        <taxon>Negativicutes</taxon>
        <taxon>Selenomonadales</taxon>
        <taxon>Sporomusaceae</taxon>
        <taxon>Dendrosporobacter</taxon>
    </lineage>
</organism>
<dbReference type="PANTHER" id="PTHR42705:SF2">
    <property type="entry name" value="BIFUNCTIONAL NON-HOMOLOGOUS END JOINING PROTEIN LIGD"/>
    <property type="match status" value="1"/>
</dbReference>
<evidence type="ECO:0000259" key="1">
    <source>
        <dbReference type="Pfam" id="PF21686"/>
    </source>
</evidence>
<dbReference type="InterPro" id="IPR033649">
    <property type="entry name" value="MtLigD_Pol-like"/>
</dbReference>
<dbReference type="InterPro" id="IPR052171">
    <property type="entry name" value="NHEJ_LigD"/>
</dbReference>